<name>G3JEL0_CORMM</name>
<gene>
    <name evidence="1" type="ORF">CCM_04781</name>
</gene>
<dbReference type="SUPFAM" id="SSF51735">
    <property type="entry name" value="NAD(P)-binding Rossmann-fold domains"/>
    <property type="match status" value="1"/>
</dbReference>
<dbReference type="AlphaFoldDB" id="G3JEL0"/>
<proteinExistence type="predicted"/>
<evidence type="ECO:0000313" key="2">
    <source>
        <dbReference type="Proteomes" id="UP000001610"/>
    </source>
</evidence>
<dbReference type="InterPro" id="IPR036291">
    <property type="entry name" value="NAD(P)-bd_dom_sf"/>
</dbReference>
<keyword evidence="2" id="KW-1185">Reference proteome</keyword>
<dbReference type="KEGG" id="cmt:CCM_04781"/>
<reference evidence="1 2" key="1">
    <citation type="journal article" date="2011" name="Genome Biol.">
        <title>Genome sequence of the insect pathogenic fungus Cordyceps militaris, a valued traditional Chinese medicine.</title>
        <authorList>
            <person name="Zheng P."/>
            <person name="Xia Y."/>
            <person name="Xiao G."/>
            <person name="Xiong C."/>
            <person name="Hu X."/>
            <person name="Zhang S."/>
            <person name="Zheng H."/>
            <person name="Huang Y."/>
            <person name="Zhou Y."/>
            <person name="Wang S."/>
            <person name="Zhao G.P."/>
            <person name="Liu X."/>
            <person name="St Leger R.J."/>
            <person name="Wang C."/>
        </authorList>
    </citation>
    <scope>NUCLEOTIDE SEQUENCE [LARGE SCALE GENOMIC DNA]</scope>
    <source>
        <strain evidence="1 2">CM01</strain>
    </source>
</reference>
<dbReference type="HOGENOM" id="CLU_1057741_0_0_1"/>
<dbReference type="Gene3D" id="3.40.50.720">
    <property type="entry name" value="NAD(P)-binding Rossmann-like Domain"/>
    <property type="match status" value="1"/>
</dbReference>
<dbReference type="EMBL" id="JH126401">
    <property type="protein sequence ID" value="EGX93407.1"/>
    <property type="molecule type" value="Genomic_DNA"/>
</dbReference>
<protein>
    <submittedName>
        <fullName evidence="1">Short-chain dehydrogenase, putative</fullName>
    </submittedName>
</protein>
<dbReference type="Proteomes" id="UP000001610">
    <property type="component" value="Unassembled WGS sequence"/>
</dbReference>
<accession>G3JEL0</accession>
<sequence>MAEKTVVLITGAETWRSRSVEKGTNEAGVQVIQLTSRVMSPHRQPTRRSRLVWATLMSWYNDVYSLDMNMVEGEFTTREAWDKMFDADVTGTHNLTRTFEPLLQVTVPDQGRAPALADAVWCSPEMMGTTYGPGPPPPAEWCMGNAIGLDLDGYRSSKSPLNRMMLAWYWNLKNIGVKVWSVLSGSLATNLGGSGGSVDWGRADQKDTGNDNLERASCPGLLRLVLVVDSCETSTDTAVVIAGTMGRARGWGDHDVGAPQDPE</sequence>
<dbReference type="RefSeq" id="XP_006669990.1">
    <property type="nucleotide sequence ID" value="XM_006669927.1"/>
</dbReference>
<organism evidence="1 2">
    <name type="scientific">Cordyceps militaris (strain CM01)</name>
    <name type="common">Caterpillar fungus</name>
    <dbReference type="NCBI Taxonomy" id="983644"/>
    <lineage>
        <taxon>Eukaryota</taxon>
        <taxon>Fungi</taxon>
        <taxon>Dikarya</taxon>
        <taxon>Ascomycota</taxon>
        <taxon>Pezizomycotina</taxon>
        <taxon>Sordariomycetes</taxon>
        <taxon>Hypocreomycetidae</taxon>
        <taxon>Hypocreales</taxon>
        <taxon>Cordycipitaceae</taxon>
        <taxon>Cordyceps</taxon>
    </lineage>
</organism>
<dbReference type="GeneID" id="18166802"/>
<dbReference type="InParanoid" id="G3JEL0"/>
<dbReference type="VEuPathDB" id="FungiDB:CCM_04781"/>
<evidence type="ECO:0000313" key="1">
    <source>
        <dbReference type="EMBL" id="EGX93407.1"/>
    </source>
</evidence>